<dbReference type="GeneID" id="37224493"/>
<name>A0A395GZ73_9EURO</name>
<dbReference type="EMBL" id="KZ824441">
    <property type="protein sequence ID" value="RAL00379.1"/>
    <property type="molecule type" value="Genomic_DNA"/>
</dbReference>
<dbReference type="STRING" id="1448316.A0A395GZ73"/>
<dbReference type="VEuPathDB" id="FungiDB:BO80DRAFT_425881"/>
<dbReference type="Proteomes" id="UP000249402">
    <property type="component" value="Unassembled WGS sequence"/>
</dbReference>
<dbReference type="OrthoDB" id="4367324at2759"/>
<protein>
    <submittedName>
        <fullName evidence="1">Uncharacterized protein</fullName>
    </submittedName>
</protein>
<gene>
    <name evidence="1" type="ORF">BO80DRAFT_425881</name>
</gene>
<dbReference type="AlphaFoldDB" id="A0A395GZ73"/>
<evidence type="ECO:0000313" key="1">
    <source>
        <dbReference type="EMBL" id="RAL00379.1"/>
    </source>
</evidence>
<evidence type="ECO:0000313" key="2">
    <source>
        <dbReference type="Proteomes" id="UP000249402"/>
    </source>
</evidence>
<reference evidence="1 2" key="1">
    <citation type="submission" date="2018-02" db="EMBL/GenBank/DDBJ databases">
        <title>The genomes of Aspergillus section Nigri reveals drivers in fungal speciation.</title>
        <authorList>
            <consortium name="DOE Joint Genome Institute"/>
            <person name="Vesth T.C."/>
            <person name="Nybo J."/>
            <person name="Theobald S."/>
            <person name="Brandl J."/>
            <person name="Frisvad J.C."/>
            <person name="Nielsen K.F."/>
            <person name="Lyhne E.K."/>
            <person name="Kogle M.E."/>
            <person name="Kuo A."/>
            <person name="Riley R."/>
            <person name="Clum A."/>
            <person name="Nolan M."/>
            <person name="Lipzen A."/>
            <person name="Salamov A."/>
            <person name="Henrissat B."/>
            <person name="Wiebenga A."/>
            <person name="De vries R.P."/>
            <person name="Grigoriev I.V."/>
            <person name="Mortensen U.H."/>
            <person name="Andersen M.R."/>
            <person name="Baker S.E."/>
        </authorList>
    </citation>
    <scope>NUCLEOTIDE SEQUENCE [LARGE SCALE GENOMIC DNA]</scope>
    <source>
        <strain evidence="1 2">CBS 121593</strain>
    </source>
</reference>
<sequence>MNTQSLLHYLSIAPPTIPKQGTNPGPNTTNPQYDADDITELVLWPEFSYTVIIQRYGELLNSTQIRPDPFTSPPAPLRDEPTFHLRFADLIMNRVRRGLRAGFAQLAPELQIGQLSTITIDGGGSARIINQFRPDAAFIVVGASLTTGVNRAPGDLKVSWKWRSSMRFSQELMDQREYKQVLAQVNFYMEQHHARHGFILSDAELVAVKRLNGNGRLAVATSIPWSSGGAGRLSVLLGLWYLGMLAAENNNWSLH</sequence>
<accession>A0A395GZ73</accession>
<dbReference type="RefSeq" id="XP_025574706.1">
    <property type="nucleotide sequence ID" value="XM_025719628.1"/>
</dbReference>
<proteinExistence type="predicted"/>
<organism evidence="1 2">
    <name type="scientific">Aspergillus ibericus CBS 121593</name>
    <dbReference type="NCBI Taxonomy" id="1448316"/>
    <lineage>
        <taxon>Eukaryota</taxon>
        <taxon>Fungi</taxon>
        <taxon>Dikarya</taxon>
        <taxon>Ascomycota</taxon>
        <taxon>Pezizomycotina</taxon>
        <taxon>Eurotiomycetes</taxon>
        <taxon>Eurotiomycetidae</taxon>
        <taxon>Eurotiales</taxon>
        <taxon>Aspergillaceae</taxon>
        <taxon>Aspergillus</taxon>
        <taxon>Aspergillus subgen. Circumdati</taxon>
    </lineage>
</organism>
<keyword evidence="2" id="KW-1185">Reference proteome</keyword>